<proteinExistence type="predicted"/>
<dbReference type="PANTHER" id="PTHR37175:SF1">
    <property type="entry name" value="CONSTANS-LIKE PROTEIN-RELATED"/>
    <property type="match status" value="1"/>
</dbReference>
<dbReference type="OrthoDB" id="1933769at2759"/>
<keyword evidence="2" id="KW-0732">Signal</keyword>
<feature type="chain" id="PRO_5032758850" evidence="2">
    <location>
        <begin position="19"/>
        <end position="129"/>
    </location>
</feature>
<gene>
    <name evidence="3" type="ORF">HHK36_015563</name>
</gene>
<protein>
    <submittedName>
        <fullName evidence="3">Uncharacterized protein</fullName>
    </submittedName>
</protein>
<keyword evidence="4" id="KW-1185">Reference proteome</keyword>
<evidence type="ECO:0000256" key="1">
    <source>
        <dbReference type="SAM" id="MobiDB-lite"/>
    </source>
</evidence>
<sequence>MTKPVLTVIISLSGVAVLREGLTRSRTSSETRLYLDVAMTHMHACKCDVTANKAQDDDLEYNEEGEAEERTREASDWALSRAVRDDESRRNAPLAPENAVKIMETMRGVSLGGFVSDWADRLPEDRWED</sequence>
<organism evidence="3 4">
    <name type="scientific">Tetracentron sinense</name>
    <name type="common">Spur-leaf</name>
    <dbReference type="NCBI Taxonomy" id="13715"/>
    <lineage>
        <taxon>Eukaryota</taxon>
        <taxon>Viridiplantae</taxon>
        <taxon>Streptophyta</taxon>
        <taxon>Embryophyta</taxon>
        <taxon>Tracheophyta</taxon>
        <taxon>Spermatophyta</taxon>
        <taxon>Magnoliopsida</taxon>
        <taxon>Trochodendrales</taxon>
        <taxon>Trochodendraceae</taxon>
        <taxon>Tetracentron</taxon>
    </lineage>
</organism>
<feature type="compositionally biased region" description="Acidic residues" evidence="1">
    <location>
        <begin position="57"/>
        <end position="67"/>
    </location>
</feature>
<name>A0A835DCY2_TETSI</name>
<feature type="region of interest" description="Disordered" evidence="1">
    <location>
        <begin position="53"/>
        <end position="96"/>
    </location>
</feature>
<reference evidence="3 4" key="1">
    <citation type="submission" date="2020-04" db="EMBL/GenBank/DDBJ databases">
        <title>Plant Genome Project.</title>
        <authorList>
            <person name="Zhang R.-G."/>
        </authorList>
    </citation>
    <scope>NUCLEOTIDE SEQUENCE [LARGE SCALE GENOMIC DNA]</scope>
    <source>
        <strain evidence="3">YNK0</strain>
        <tissue evidence="3">Leaf</tissue>
    </source>
</reference>
<evidence type="ECO:0000313" key="3">
    <source>
        <dbReference type="EMBL" id="KAF8399693.1"/>
    </source>
</evidence>
<dbReference type="PANTHER" id="PTHR37175">
    <property type="entry name" value="BNAA08G28800D PROTEIN"/>
    <property type="match status" value="1"/>
</dbReference>
<evidence type="ECO:0000256" key="2">
    <source>
        <dbReference type="SAM" id="SignalP"/>
    </source>
</evidence>
<evidence type="ECO:0000313" key="4">
    <source>
        <dbReference type="Proteomes" id="UP000655225"/>
    </source>
</evidence>
<dbReference type="EMBL" id="JABCRI010000010">
    <property type="protein sequence ID" value="KAF8399693.1"/>
    <property type="molecule type" value="Genomic_DNA"/>
</dbReference>
<comment type="caution">
    <text evidence="3">The sequence shown here is derived from an EMBL/GenBank/DDBJ whole genome shotgun (WGS) entry which is preliminary data.</text>
</comment>
<accession>A0A835DCY2</accession>
<dbReference type="Proteomes" id="UP000655225">
    <property type="component" value="Unassembled WGS sequence"/>
</dbReference>
<dbReference type="AlphaFoldDB" id="A0A835DCY2"/>
<feature type="signal peptide" evidence="2">
    <location>
        <begin position="1"/>
        <end position="18"/>
    </location>
</feature>